<dbReference type="KEGG" id="clec:112126529"/>
<reference evidence="2" key="1">
    <citation type="submission" date="2022-01" db="UniProtKB">
        <authorList>
            <consortium name="EnsemblMetazoa"/>
        </authorList>
    </citation>
    <scope>IDENTIFICATION</scope>
</reference>
<accession>A0A8I6SGC5</accession>
<dbReference type="InterPro" id="IPR025209">
    <property type="entry name" value="DUF4209"/>
</dbReference>
<proteinExistence type="predicted"/>
<organism evidence="2 3">
    <name type="scientific">Cimex lectularius</name>
    <name type="common">Bed bug</name>
    <name type="synonym">Acanthia lectularia</name>
    <dbReference type="NCBI Taxonomy" id="79782"/>
    <lineage>
        <taxon>Eukaryota</taxon>
        <taxon>Metazoa</taxon>
        <taxon>Ecdysozoa</taxon>
        <taxon>Arthropoda</taxon>
        <taxon>Hexapoda</taxon>
        <taxon>Insecta</taxon>
        <taxon>Pterygota</taxon>
        <taxon>Neoptera</taxon>
        <taxon>Paraneoptera</taxon>
        <taxon>Hemiptera</taxon>
        <taxon>Heteroptera</taxon>
        <taxon>Panheteroptera</taxon>
        <taxon>Cimicomorpha</taxon>
        <taxon>Cimicidae</taxon>
        <taxon>Cimex</taxon>
    </lineage>
</organism>
<keyword evidence="3" id="KW-1185">Reference proteome</keyword>
<evidence type="ECO:0000259" key="1">
    <source>
        <dbReference type="Pfam" id="PF13910"/>
    </source>
</evidence>
<dbReference type="Pfam" id="PF13910">
    <property type="entry name" value="DUF4209"/>
    <property type="match status" value="1"/>
</dbReference>
<dbReference type="RefSeq" id="XP_024081562.1">
    <property type="nucleotide sequence ID" value="XM_024225794.1"/>
</dbReference>
<evidence type="ECO:0000313" key="3">
    <source>
        <dbReference type="Proteomes" id="UP000494040"/>
    </source>
</evidence>
<dbReference type="AlphaFoldDB" id="A0A8I6SGC5"/>
<dbReference type="OMA" id="QRGEVCW"/>
<feature type="domain" description="DUF4209" evidence="1">
    <location>
        <begin position="129"/>
        <end position="208"/>
    </location>
</feature>
<dbReference type="InterPro" id="IPR039635">
    <property type="entry name" value="ERMARD"/>
</dbReference>
<dbReference type="OrthoDB" id="49386at2759"/>
<dbReference type="GeneID" id="112126529"/>
<name>A0A8I6SGC5_CIMLE</name>
<dbReference type="PANTHER" id="PTHR31701">
    <property type="entry name" value="ENDOPLASMIC RETICULUM MEMBRANE-ASSOCIATED RNA DEGRADATION PROTEIN"/>
    <property type="match status" value="1"/>
</dbReference>
<dbReference type="PANTHER" id="PTHR31701:SF2">
    <property type="entry name" value="ENDOPLASMIC RETICULUM MEMBRANE-ASSOCIATED RNA DEGRADATION PROTEIN"/>
    <property type="match status" value="1"/>
</dbReference>
<dbReference type="Proteomes" id="UP000494040">
    <property type="component" value="Unassembled WGS sequence"/>
</dbReference>
<sequence>MFNHQTYLSEDVRRLFTPGGSICTKLVHQCVNQDLTLNWSEVDDYLGRVSAWDCNRDRDEYIQRKAVLLWPLLEHTFERLKNAEERDVERMLHNCCLYVNDVDIKQLYGWFQQGKFDLLIILRLTSEFERLLGDIFLLKGDKVPFLLKDLLEKPELDEILGMVQVRVLRLLIGNVKGINARNIAWHGFVSEGEIKPSLIVMLFILLASVSHELNDFLKNACFNRRDKTQDLTKQAFLLETKSINDDLAELIDHSPIPKSQKFYWCLSVDLYKQKDVSSSVVLILPLFEHFLRLIFCSYGQLDESFIKAQSTEYYIILDDMLERDYQGRKNIFINIFPKEVIEMLLDIFFHPAGPRLRDRISHNEIKINSLPDSLVKFTFNTVSLVIRRIMQIESEIFYISKFHVTSVLIRFLKTLVSSVQSLDKLPRPDEVEVSFEFYDVLSLLREIEAIQLDTLYRPKQEIQAVQKLQLVSNGIMSVITTVKENCETRYRSWLGKQMRSRGRENYIKMHKVIPVLKLTLCTVVQNIITTLSHLQAHFDSKYYGKCLKLVENLTVLTGLNCNKWGKIEELCSAALIESTVFRTSPKNMDVP</sequence>
<protein>
    <recommendedName>
        <fullName evidence="1">DUF4209 domain-containing protein</fullName>
    </recommendedName>
</protein>
<evidence type="ECO:0000313" key="2">
    <source>
        <dbReference type="EnsemblMetazoa" id="XP_024081562.1"/>
    </source>
</evidence>
<dbReference type="EnsemblMetazoa" id="XM_024225794.1">
    <property type="protein sequence ID" value="XP_024081562.1"/>
    <property type="gene ID" value="LOC112126529"/>
</dbReference>